<organism evidence="2 3">
    <name type="scientific">Ideonella paludis</name>
    <dbReference type="NCBI Taxonomy" id="1233411"/>
    <lineage>
        <taxon>Bacteria</taxon>
        <taxon>Pseudomonadati</taxon>
        <taxon>Pseudomonadota</taxon>
        <taxon>Betaproteobacteria</taxon>
        <taxon>Burkholderiales</taxon>
        <taxon>Sphaerotilaceae</taxon>
        <taxon>Ideonella</taxon>
    </lineage>
</organism>
<feature type="signal peptide" evidence="1">
    <location>
        <begin position="1"/>
        <end position="28"/>
    </location>
</feature>
<gene>
    <name evidence="2" type="ORF">KAK11_13535</name>
</gene>
<evidence type="ECO:0000313" key="2">
    <source>
        <dbReference type="EMBL" id="MBQ0936357.1"/>
    </source>
</evidence>
<evidence type="ECO:0000313" key="3">
    <source>
        <dbReference type="Proteomes" id="UP000672097"/>
    </source>
</evidence>
<proteinExistence type="predicted"/>
<protein>
    <recommendedName>
        <fullName evidence="4">Carbohydrate-binding domain-containing protein</fullName>
    </recommendedName>
</protein>
<dbReference type="Gene3D" id="2.60.40.1190">
    <property type="match status" value="1"/>
</dbReference>
<accession>A0ABS5DYX8</accession>
<dbReference type="RefSeq" id="WP_210809709.1">
    <property type="nucleotide sequence ID" value="NZ_JAGQDG010000005.1"/>
</dbReference>
<evidence type="ECO:0008006" key="4">
    <source>
        <dbReference type="Google" id="ProtNLM"/>
    </source>
</evidence>
<dbReference type="SUPFAM" id="SSF49344">
    <property type="entry name" value="CBD9-like"/>
    <property type="match status" value="1"/>
</dbReference>
<evidence type="ECO:0000256" key="1">
    <source>
        <dbReference type="SAM" id="SignalP"/>
    </source>
</evidence>
<reference evidence="2 3" key="1">
    <citation type="submission" date="2021-04" db="EMBL/GenBank/DDBJ databases">
        <title>The genome sequence of type strain Ideonella paludis KCTC 32238.</title>
        <authorList>
            <person name="Liu Y."/>
        </authorList>
    </citation>
    <scope>NUCLEOTIDE SEQUENCE [LARGE SCALE GENOMIC DNA]</scope>
    <source>
        <strain evidence="2 3">KCTC 32238</strain>
    </source>
</reference>
<feature type="chain" id="PRO_5045757122" description="Carbohydrate-binding domain-containing protein" evidence="1">
    <location>
        <begin position="29"/>
        <end position="767"/>
    </location>
</feature>
<comment type="caution">
    <text evidence="2">The sequence shown here is derived from an EMBL/GenBank/DDBJ whole genome shotgun (WGS) entry which is preliminary data.</text>
</comment>
<keyword evidence="1" id="KW-0732">Signal</keyword>
<sequence length="767" mass="84690">MSPLLSSHAVLMRLALPLALALTGGAQASTPASPSHFQALRLGTDEGPLRLDGRLDDAVWQRAARHSHFAQRSPVANGAFPQALRTEVQVVVDDKALVFGIRAWDTQATRTLLSRHDGVEADQDYIGIWLDTTGRREAAVFVKAGLAGVITDGLYRAADDEDDLGPDFPVEVAVASLDDGYSMEIRWPLAALRYPFDGDEPWGLLVARAVPSAKSLLLISQEADPEALSFIHHMRPLDGLRETLQQHRGQSISAARAEWTLRQAREDGSRQGEGSLSLEALWRPRADWVFNTLLNPDFAQVEIDAPQAKGNRAVAIQLPEKRSYFLESADVLGLTAPAFYSRTVADPRWGVRSTWRGAQADATALLLEDRAGAVALRGRPWGTEAWTFSAPSSSVLLRGRWQAEDRTLGLMAAERKVAADQANRVWGVDGVQRLHRDDNHLQWRWHGLLSENSIEADADGLTRARRGSPERGARLWAQATHSNPQWFNYAEASWVAPEFVNLQGFSDQAGLWHAKLELNRRLGEQTLPWGSDGLTLHETELHFSVEESRSLRDRPQAEPGGEVIHRGLRLGGWLQAPARTVLWANAGPAQQRARSGGVLHATPHVQAGLSSAPWPWLTSLAAVGSWGRLLDTELDRLGTGGNWSVMAQTRWALPGGQSLEVDPVFTGLRIGAEAGHPALLDLGWQVLARWHLDARRSLRAIVQQERSQRDAAGFDAGTLSERQHRSLMWRQRLNPHWQVSLGLQWDASTGQPTRREAFAKLQWDSGL</sequence>
<dbReference type="EMBL" id="JAGQDG010000005">
    <property type="protein sequence ID" value="MBQ0936357.1"/>
    <property type="molecule type" value="Genomic_DNA"/>
</dbReference>
<name>A0ABS5DYX8_9BURK</name>
<dbReference type="Proteomes" id="UP000672097">
    <property type="component" value="Unassembled WGS sequence"/>
</dbReference>
<keyword evidence="3" id="KW-1185">Reference proteome</keyword>